<protein>
    <submittedName>
        <fullName evidence="1">Uncharacterized protein</fullName>
    </submittedName>
</protein>
<dbReference type="EMBL" id="VSRR010077632">
    <property type="protein sequence ID" value="MPC88379.1"/>
    <property type="molecule type" value="Genomic_DNA"/>
</dbReference>
<evidence type="ECO:0000313" key="2">
    <source>
        <dbReference type="Proteomes" id="UP000324222"/>
    </source>
</evidence>
<evidence type="ECO:0000313" key="1">
    <source>
        <dbReference type="EMBL" id="MPC88379.1"/>
    </source>
</evidence>
<keyword evidence="2" id="KW-1185">Reference proteome</keyword>
<reference evidence="1 2" key="1">
    <citation type="submission" date="2019-05" db="EMBL/GenBank/DDBJ databases">
        <title>Another draft genome of Portunus trituberculatus and its Hox gene families provides insights of decapod evolution.</title>
        <authorList>
            <person name="Jeong J.-H."/>
            <person name="Song I."/>
            <person name="Kim S."/>
            <person name="Choi T."/>
            <person name="Kim D."/>
            <person name="Ryu S."/>
            <person name="Kim W."/>
        </authorList>
    </citation>
    <scope>NUCLEOTIDE SEQUENCE [LARGE SCALE GENOMIC DNA]</scope>
    <source>
        <tissue evidence="1">Muscle</tissue>
    </source>
</reference>
<proteinExistence type="predicted"/>
<name>A0A5B7J1B9_PORTR</name>
<sequence>MCTCWRTCTWKSQPSRPPPRHTRALPTRWPRCAATSCRTTTTTLERSRSERWS</sequence>
<comment type="caution">
    <text evidence="1">The sequence shown here is derived from an EMBL/GenBank/DDBJ whole genome shotgun (WGS) entry which is preliminary data.</text>
</comment>
<dbReference type="Proteomes" id="UP000324222">
    <property type="component" value="Unassembled WGS sequence"/>
</dbReference>
<gene>
    <name evidence="1" type="ORF">E2C01_083280</name>
</gene>
<organism evidence="1 2">
    <name type="scientific">Portunus trituberculatus</name>
    <name type="common">Swimming crab</name>
    <name type="synonym">Neptunus trituberculatus</name>
    <dbReference type="NCBI Taxonomy" id="210409"/>
    <lineage>
        <taxon>Eukaryota</taxon>
        <taxon>Metazoa</taxon>
        <taxon>Ecdysozoa</taxon>
        <taxon>Arthropoda</taxon>
        <taxon>Crustacea</taxon>
        <taxon>Multicrustacea</taxon>
        <taxon>Malacostraca</taxon>
        <taxon>Eumalacostraca</taxon>
        <taxon>Eucarida</taxon>
        <taxon>Decapoda</taxon>
        <taxon>Pleocyemata</taxon>
        <taxon>Brachyura</taxon>
        <taxon>Eubrachyura</taxon>
        <taxon>Portunoidea</taxon>
        <taxon>Portunidae</taxon>
        <taxon>Portuninae</taxon>
        <taxon>Portunus</taxon>
    </lineage>
</organism>
<dbReference type="AlphaFoldDB" id="A0A5B7J1B9"/>
<accession>A0A5B7J1B9</accession>